<dbReference type="SUPFAM" id="SSF46589">
    <property type="entry name" value="tRNA-binding arm"/>
    <property type="match status" value="1"/>
</dbReference>
<evidence type="ECO:0000256" key="5">
    <source>
        <dbReference type="ARBA" id="ARBA00023146"/>
    </source>
</evidence>
<dbReference type="GO" id="GO:0005524">
    <property type="term" value="F:ATP binding"/>
    <property type="evidence" value="ECO:0007669"/>
    <property type="project" value="UniProtKB-KW"/>
</dbReference>
<accession>A0A2N3NHQ2</accession>
<evidence type="ECO:0000256" key="9">
    <source>
        <dbReference type="PIRSR" id="PIRSR001529-2"/>
    </source>
</evidence>
<evidence type="ECO:0000256" key="1">
    <source>
        <dbReference type="ARBA" id="ARBA00012840"/>
    </source>
</evidence>
<dbReference type="FunFam" id="3.30.930.10:FF:000069">
    <property type="entry name" value="Seryl-tRNA synthetase"/>
    <property type="match status" value="1"/>
</dbReference>
<dbReference type="AlphaFoldDB" id="A0A2N3NHQ2"/>
<dbReference type="InterPro" id="IPR002314">
    <property type="entry name" value="aa-tRNA-synt_IIb"/>
</dbReference>
<feature type="binding site" evidence="9">
    <location>
        <begin position="369"/>
        <end position="372"/>
    </location>
    <ligand>
        <name>ATP</name>
        <dbReference type="ChEBI" id="CHEBI:30616"/>
    </ligand>
</feature>
<dbReference type="PROSITE" id="PS50862">
    <property type="entry name" value="AA_TRNA_LIGASE_II"/>
    <property type="match status" value="1"/>
</dbReference>
<dbReference type="InterPro" id="IPR045864">
    <property type="entry name" value="aa-tRNA-synth_II/BPL/LPL"/>
</dbReference>
<evidence type="ECO:0000313" key="13">
    <source>
        <dbReference type="EMBL" id="PKS11965.1"/>
    </source>
</evidence>
<feature type="site" description="Important for serine binding" evidence="8">
    <location>
        <position position="483"/>
    </location>
</feature>
<dbReference type="InterPro" id="IPR006195">
    <property type="entry name" value="aa-tRNA-synth_II"/>
</dbReference>
<dbReference type="UniPathway" id="UPA00906">
    <property type="reaction ID" value="UER00895"/>
</dbReference>
<dbReference type="EC" id="6.1.1.11" evidence="1"/>
<protein>
    <recommendedName>
        <fullName evidence="1">serine--tRNA ligase</fullName>
        <ecNumber evidence="1">6.1.1.11</ecNumber>
    </recommendedName>
    <alternativeName>
        <fullName evidence="6">Seryl-tRNA synthetase</fullName>
    </alternativeName>
    <alternativeName>
        <fullName evidence="7">Seryl-tRNA(Ser) synthetase</fullName>
    </alternativeName>
</protein>
<reference evidence="13 14" key="1">
    <citation type="journal article" date="2017" name="G3 (Bethesda)">
        <title>First Draft Genome Sequence of the Pathogenic Fungus Lomentospora prolificans (Formerly Scedosporium prolificans).</title>
        <authorList>
            <person name="Luo R."/>
            <person name="Zimin A."/>
            <person name="Workman R."/>
            <person name="Fan Y."/>
            <person name="Pertea G."/>
            <person name="Grossman N."/>
            <person name="Wear M.P."/>
            <person name="Jia B."/>
            <person name="Miller H."/>
            <person name="Casadevall A."/>
            <person name="Timp W."/>
            <person name="Zhang S.X."/>
            <person name="Salzberg S.L."/>
        </authorList>
    </citation>
    <scope>NUCLEOTIDE SEQUENCE [LARGE SCALE GENOMIC DNA]</scope>
    <source>
        <strain evidence="13 14">JHH-5317</strain>
    </source>
</reference>
<dbReference type="InterPro" id="IPR002317">
    <property type="entry name" value="Ser-tRNA-ligase_type_1"/>
</dbReference>
<feature type="coiled-coil region" evidence="10">
    <location>
        <begin position="149"/>
        <end position="176"/>
    </location>
</feature>
<feature type="binding site" evidence="8">
    <location>
        <position position="481"/>
    </location>
    <ligand>
        <name>L-serine</name>
        <dbReference type="ChEBI" id="CHEBI:33384"/>
    </ligand>
</feature>
<keyword evidence="14" id="KW-1185">Reference proteome</keyword>
<organism evidence="13 14">
    <name type="scientific">Lomentospora prolificans</name>
    <dbReference type="NCBI Taxonomy" id="41688"/>
    <lineage>
        <taxon>Eukaryota</taxon>
        <taxon>Fungi</taxon>
        <taxon>Dikarya</taxon>
        <taxon>Ascomycota</taxon>
        <taxon>Pezizomycotina</taxon>
        <taxon>Sordariomycetes</taxon>
        <taxon>Hypocreomycetidae</taxon>
        <taxon>Microascales</taxon>
        <taxon>Microascaceae</taxon>
        <taxon>Lomentospora</taxon>
    </lineage>
</organism>
<name>A0A2N3NHQ2_9PEZI</name>
<evidence type="ECO:0000256" key="10">
    <source>
        <dbReference type="SAM" id="Coils"/>
    </source>
</evidence>
<evidence type="ECO:0000313" key="14">
    <source>
        <dbReference type="Proteomes" id="UP000233524"/>
    </source>
</evidence>
<dbReference type="PIRSF" id="PIRSF001529">
    <property type="entry name" value="Ser-tRNA-synth_IIa"/>
    <property type="match status" value="1"/>
</dbReference>
<evidence type="ECO:0000256" key="7">
    <source>
        <dbReference type="ARBA" id="ARBA00034892"/>
    </source>
</evidence>
<dbReference type="InParanoid" id="A0A2N3NHQ2"/>
<dbReference type="SUPFAM" id="SSF55681">
    <property type="entry name" value="Class II aaRS and biotin synthetases"/>
    <property type="match status" value="1"/>
</dbReference>
<evidence type="ECO:0000259" key="12">
    <source>
        <dbReference type="PROSITE" id="PS50862"/>
    </source>
</evidence>
<dbReference type="FunCoup" id="A0A2N3NHQ2">
    <property type="interactions" value="816"/>
</dbReference>
<dbReference type="InterPro" id="IPR010978">
    <property type="entry name" value="tRNA-bd_arm"/>
</dbReference>
<feature type="binding site" evidence="8">
    <location>
        <position position="353"/>
    </location>
    <ligand>
        <name>L-serine</name>
        <dbReference type="ChEBI" id="CHEBI:33384"/>
    </ligand>
</feature>
<dbReference type="InterPro" id="IPR015866">
    <property type="entry name" value="Ser-tRNA-synth_1_N"/>
</dbReference>
<keyword evidence="4 9" id="KW-0067">ATP-binding</keyword>
<evidence type="ECO:0000256" key="3">
    <source>
        <dbReference type="ARBA" id="ARBA00022741"/>
    </source>
</evidence>
<dbReference type="GO" id="GO:0006434">
    <property type="term" value="P:seryl-tRNA aminoacylation"/>
    <property type="evidence" value="ECO:0007669"/>
    <property type="project" value="InterPro"/>
</dbReference>
<dbReference type="Proteomes" id="UP000233524">
    <property type="component" value="Unassembled WGS sequence"/>
</dbReference>
<dbReference type="PANTHER" id="PTHR11778">
    <property type="entry name" value="SERYL-TRNA SYNTHETASE"/>
    <property type="match status" value="1"/>
</dbReference>
<keyword evidence="3" id="KW-0547">Nucleotide-binding</keyword>
<dbReference type="STRING" id="41688.A0A2N3NHQ2"/>
<evidence type="ECO:0000256" key="2">
    <source>
        <dbReference type="ARBA" id="ARBA00022598"/>
    </source>
</evidence>
<feature type="binding site" evidence="9">
    <location>
        <begin position="353"/>
        <end position="355"/>
    </location>
    <ligand>
        <name>ATP</name>
        <dbReference type="ChEBI" id="CHEBI:30616"/>
    </ligand>
</feature>
<keyword evidence="2" id="KW-0436">Ligase</keyword>
<dbReference type="Pfam" id="PF00587">
    <property type="entry name" value="tRNA-synt_2b"/>
    <property type="match status" value="1"/>
</dbReference>
<dbReference type="GO" id="GO:0004828">
    <property type="term" value="F:serine-tRNA ligase activity"/>
    <property type="evidence" value="ECO:0007669"/>
    <property type="project" value="UniProtKB-EC"/>
</dbReference>
<dbReference type="OrthoDB" id="10264585at2759"/>
<evidence type="ECO:0000256" key="8">
    <source>
        <dbReference type="PIRSR" id="PIRSR001529-1"/>
    </source>
</evidence>
<evidence type="ECO:0000256" key="6">
    <source>
        <dbReference type="ARBA" id="ARBA00031113"/>
    </source>
</evidence>
<sequence>MSSRILTTKAASLSLRPRCRGSLPSPSTSALTRLLSSSTRPIPEATSKRPTSAPKPIIDIRHIRENPELYAQNCIERNYAKQSTYPNQIRDLFEQWKRLQSDSRSLREEANAAKKALAGLNAAAGKKRGSDGRLTAVAGRGENVAVVDREKVLQRARELKVELQGVEEAEAGLVEEMQALAEAVPNLTSDDTPRGDEPRLLSYINEAPEDFGRGTPGKSHVDIGTELGVLDFAAAANSSGWGWYYLVDGAAQLEHALTQYALAVASRHGWRQVSPPTMVYGYVAAACGFQPRDQNGEQQIYAIVRDGADVQRGKPELVLAGTSEIALAGMKAETTLCDDALPLRRVAASRCYRAEAGARGLDTKGLYRVHEFTKVELFAWTHPDQEATEDVFDEMLDIQTEILGSLGLYCRVLEMPSTDLGASATRKCDIEAYFPSRVQRDGGWGEVTSASICTDYQTRRLGTRLGTNAGAKVAGFPWTVNGTALAVPRVLAALMENNWDEKTKSVVIPECLRPWMDGKERIEKVE</sequence>
<feature type="binding site" evidence="8">
    <location>
        <position position="322"/>
    </location>
    <ligand>
        <name>L-serine</name>
        <dbReference type="ChEBI" id="CHEBI:33384"/>
    </ligand>
</feature>
<dbReference type="PRINTS" id="PR00981">
    <property type="entry name" value="TRNASYNTHSER"/>
</dbReference>
<dbReference type="VEuPathDB" id="FungiDB:jhhlp_001261"/>
<dbReference type="NCBIfam" id="TIGR00414">
    <property type="entry name" value="serS"/>
    <property type="match status" value="1"/>
</dbReference>
<dbReference type="EMBL" id="NLAX01000004">
    <property type="protein sequence ID" value="PKS11965.1"/>
    <property type="molecule type" value="Genomic_DNA"/>
</dbReference>
<proteinExistence type="predicted"/>
<evidence type="ECO:0000256" key="4">
    <source>
        <dbReference type="ARBA" id="ARBA00022840"/>
    </source>
</evidence>
<feature type="region of interest" description="Disordered" evidence="11">
    <location>
        <begin position="17"/>
        <end position="54"/>
    </location>
</feature>
<gene>
    <name evidence="13" type="ORF">jhhlp_001261</name>
</gene>
<feature type="compositionally biased region" description="Low complexity" evidence="11">
    <location>
        <begin position="22"/>
        <end position="41"/>
    </location>
</feature>
<dbReference type="InterPro" id="IPR042103">
    <property type="entry name" value="SerRS_1_N_sf"/>
</dbReference>
<keyword evidence="10" id="KW-0175">Coiled coil</keyword>
<feature type="binding site" evidence="9">
    <location>
        <begin position="446"/>
        <end position="449"/>
    </location>
    <ligand>
        <name>ATP</name>
        <dbReference type="ChEBI" id="CHEBI:30616"/>
    </ligand>
</feature>
<evidence type="ECO:0000256" key="11">
    <source>
        <dbReference type="SAM" id="MobiDB-lite"/>
    </source>
</evidence>
<dbReference type="Pfam" id="PF02403">
    <property type="entry name" value="Seryl_tRNA_N"/>
    <property type="match status" value="1"/>
</dbReference>
<feature type="domain" description="Aminoacyl-transfer RNA synthetases class-II family profile" evidence="12">
    <location>
        <begin position="267"/>
        <end position="509"/>
    </location>
</feature>
<keyword evidence="5" id="KW-0030">Aminoacyl-tRNA synthetase</keyword>
<feature type="binding site" evidence="8">
    <location>
        <position position="376"/>
    </location>
    <ligand>
        <name>L-serine</name>
        <dbReference type="ChEBI" id="CHEBI:33384"/>
    </ligand>
</feature>
<dbReference type="Gene3D" id="3.30.930.10">
    <property type="entry name" value="Bira Bifunctional Protein, Domain 2"/>
    <property type="match status" value="1"/>
</dbReference>
<comment type="caution">
    <text evidence="13">The sequence shown here is derived from an EMBL/GenBank/DDBJ whole genome shotgun (WGS) entry which is preliminary data.</text>
</comment>
<dbReference type="Gene3D" id="1.10.287.40">
    <property type="entry name" value="Serine-tRNA synthetase, tRNA binding domain"/>
    <property type="match status" value="1"/>
</dbReference>